<dbReference type="SUPFAM" id="SSF51445">
    <property type="entry name" value="(Trans)glycosidases"/>
    <property type="match status" value="1"/>
</dbReference>
<dbReference type="InterPro" id="IPR001343">
    <property type="entry name" value="Hemolysn_Ca-bd"/>
</dbReference>
<dbReference type="Proteomes" id="UP000019063">
    <property type="component" value="Unassembled WGS sequence"/>
</dbReference>
<keyword evidence="2" id="KW-0964">Secreted</keyword>
<reference evidence="4 5" key="1">
    <citation type="journal article" date="2014" name="Antonie Van Leeuwenhoek">
        <title>Roseivivax atlanticus sp. nov., isolated from surface seawater of the Atlantic Ocean.</title>
        <authorList>
            <person name="Li G."/>
            <person name="Lai Q."/>
            <person name="Liu X."/>
            <person name="Sun F."/>
            <person name="Shao Z."/>
        </authorList>
    </citation>
    <scope>NUCLEOTIDE SEQUENCE [LARGE SCALE GENOMIC DNA]</scope>
    <source>
        <strain evidence="4 5">22II-s10s</strain>
    </source>
</reference>
<dbReference type="Gene3D" id="3.20.20.80">
    <property type="entry name" value="Glycosidases"/>
    <property type="match status" value="1"/>
</dbReference>
<dbReference type="PROSITE" id="PS00330">
    <property type="entry name" value="HEMOLYSIN_CALCIUM"/>
    <property type="match status" value="5"/>
</dbReference>
<dbReference type="InterPro" id="IPR017853">
    <property type="entry name" value="GH"/>
</dbReference>
<accession>W4HQ62</accession>
<dbReference type="AlphaFoldDB" id="W4HQ62"/>
<dbReference type="InterPro" id="IPR011049">
    <property type="entry name" value="Serralysin-like_metalloprot_C"/>
</dbReference>
<dbReference type="EMBL" id="AQQW01000001">
    <property type="protein sequence ID" value="ETW14834.1"/>
    <property type="molecule type" value="Genomic_DNA"/>
</dbReference>
<dbReference type="STRING" id="1379903.ATO8_02965"/>
<name>W4HQ62_9RHOB</name>
<sequence length="703" mass="73881">MASEIGASATIVIPTARFLSVARDPTGNRRPNFDETELREFVRDTLTGEYGPLVVDAFEIGNEYWGSGQMSAREYGRLAGEMAVIINDEIAQINSIHGWGMEPDVVIQVGANHSHSDLREVFRNMPTEQVLQILTNDYGVENAHAAANNDGSFNWGILNNLILLSELQHAGAEAAVSGVVFHLYSKEPDLPNQREYNFWLIDTFWKPVFGELAIYVSEWNVSGVTGFRERGQDYGLFQASEMIQILEEMASRDVVSANVWPLLQNTANALSYGRVYDGLSFPGAVYAELSGRLKGFQALDLTPGDGEADEVEMQTDGYNLHAYVSEDALELVLFSSGEGSRNVELDLSAILSNYDASRATSLAYLPGEAIGDSSASFGRSSESGWSDPGDLSVSHMLMNGEAVFLSFEGAVFTPAIASQIINVPVSPDPWSESSDGQHLVGGENSDLVHGHEGDDRIYGQAGNDTLDGGPGADTIAGSHGADVLRGGEGNDSLGGGAGHDSITADYGSDTVGGGQDNDTVLGGSGNDVVAGGAGNDSLHGNDHSDEIGGGAGDDWVSGDAGHDNLGGGYGNDTLYGSSGHDRIGGGTGADLVFGGSGNDFLAGGSGRDELWGGNEADTLNGGNGDDTLIGGGGADVFLFNEGPGIGHDRIEDFEIGVDLIRFAGIQRYFLESSHSGRDLLIETGSGSVTLVDLGPATLDEILV</sequence>
<evidence type="ECO:0000256" key="2">
    <source>
        <dbReference type="ARBA" id="ARBA00022525"/>
    </source>
</evidence>
<protein>
    <submittedName>
        <fullName evidence="4">Hemolysin-type calcium-binding protein</fullName>
    </submittedName>
</protein>
<dbReference type="PANTHER" id="PTHR38340:SF1">
    <property type="entry name" value="S-LAYER PROTEIN"/>
    <property type="match status" value="1"/>
</dbReference>
<dbReference type="PATRIC" id="fig|1317118.6.peg.613"/>
<dbReference type="InterPro" id="IPR018511">
    <property type="entry name" value="Hemolysin-typ_Ca-bd_CS"/>
</dbReference>
<evidence type="ECO:0000313" key="4">
    <source>
        <dbReference type="EMBL" id="ETW14834.1"/>
    </source>
</evidence>
<feature type="compositionally biased region" description="Gly residues" evidence="3">
    <location>
        <begin position="486"/>
        <end position="498"/>
    </location>
</feature>
<dbReference type="eggNOG" id="COG2931">
    <property type="taxonomic scope" value="Bacteria"/>
</dbReference>
<evidence type="ECO:0000313" key="5">
    <source>
        <dbReference type="Proteomes" id="UP000019063"/>
    </source>
</evidence>
<gene>
    <name evidence="4" type="ORF">ATO8_02965</name>
</gene>
<evidence type="ECO:0000256" key="1">
    <source>
        <dbReference type="ARBA" id="ARBA00004613"/>
    </source>
</evidence>
<comment type="caution">
    <text evidence="4">The sequence shown here is derived from an EMBL/GenBank/DDBJ whole genome shotgun (WGS) entry which is preliminary data.</text>
</comment>
<dbReference type="PANTHER" id="PTHR38340">
    <property type="entry name" value="S-LAYER PROTEIN"/>
    <property type="match status" value="1"/>
</dbReference>
<keyword evidence="5" id="KW-1185">Reference proteome</keyword>
<dbReference type="Gene3D" id="2.150.10.10">
    <property type="entry name" value="Serralysin-like metalloprotease, C-terminal"/>
    <property type="match status" value="3"/>
</dbReference>
<comment type="subcellular location">
    <subcellularLocation>
        <location evidence="1">Secreted</location>
    </subcellularLocation>
</comment>
<dbReference type="PRINTS" id="PR00313">
    <property type="entry name" value="CABNDNGRPT"/>
</dbReference>
<feature type="compositionally biased region" description="Basic and acidic residues" evidence="3">
    <location>
        <begin position="446"/>
        <end position="457"/>
    </location>
</feature>
<feature type="region of interest" description="Disordered" evidence="3">
    <location>
        <begin position="428"/>
        <end position="526"/>
    </location>
</feature>
<evidence type="ECO:0000256" key="3">
    <source>
        <dbReference type="SAM" id="MobiDB-lite"/>
    </source>
</evidence>
<dbReference type="SUPFAM" id="SSF51120">
    <property type="entry name" value="beta-Roll"/>
    <property type="match status" value="2"/>
</dbReference>
<proteinExistence type="predicted"/>
<dbReference type="Pfam" id="PF00353">
    <property type="entry name" value="HemolysinCabind"/>
    <property type="match status" value="5"/>
</dbReference>
<organism evidence="4 5">
    <name type="scientific">Roseivivax marinus</name>
    <dbReference type="NCBI Taxonomy" id="1379903"/>
    <lineage>
        <taxon>Bacteria</taxon>
        <taxon>Pseudomonadati</taxon>
        <taxon>Pseudomonadota</taxon>
        <taxon>Alphaproteobacteria</taxon>
        <taxon>Rhodobacterales</taxon>
        <taxon>Roseobacteraceae</taxon>
        <taxon>Roseivivax</taxon>
    </lineage>
</organism>
<dbReference type="GO" id="GO:0005576">
    <property type="term" value="C:extracellular region"/>
    <property type="evidence" value="ECO:0007669"/>
    <property type="project" value="UniProtKB-SubCell"/>
</dbReference>
<dbReference type="GO" id="GO:0005509">
    <property type="term" value="F:calcium ion binding"/>
    <property type="evidence" value="ECO:0007669"/>
    <property type="project" value="InterPro"/>
</dbReference>
<dbReference type="InterPro" id="IPR050557">
    <property type="entry name" value="RTX_toxin/Mannuronan_C5-epim"/>
</dbReference>